<comment type="caution">
    <text evidence="1">The sequence shown here is derived from an EMBL/GenBank/DDBJ whole genome shotgun (WGS) entry which is preliminary data.</text>
</comment>
<evidence type="ECO:0000313" key="2">
    <source>
        <dbReference type="Proteomes" id="UP000482960"/>
    </source>
</evidence>
<reference evidence="1 2" key="1">
    <citation type="submission" date="2020-03" db="EMBL/GenBank/DDBJ databases">
        <title>Whole genome shotgun sequence of Phytohabitans rumicis NBRC 108638.</title>
        <authorList>
            <person name="Komaki H."/>
            <person name="Tamura T."/>
        </authorList>
    </citation>
    <scope>NUCLEOTIDE SEQUENCE [LARGE SCALE GENOMIC DNA]</scope>
    <source>
        <strain evidence="1 2">NBRC 108638</strain>
    </source>
</reference>
<evidence type="ECO:0008006" key="3">
    <source>
        <dbReference type="Google" id="ProtNLM"/>
    </source>
</evidence>
<dbReference type="RefSeq" id="WP_218577503.1">
    <property type="nucleotide sequence ID" value="NZ_BLPG01000001.1"/>
</dbReference>
<proteinExistence type="predicted"/>
<dbReference type="Proteomes" id="UP000482960">
    <property type="component" value="Unassembled WGS sequence"/>
</dbReference>
<gene>
    <name evidence="1" type="ORF">Prum_075880</name>
</gene>
<organism evidence="1 2">
    <name type="scientific">Phytohabitans rumicis</name>
    <dbReference type="NCBI Taxonomy" id="1076125"/>
    <lineage>
        <taxon>Bacteria</taxon>
        <taxon>Bacillati</taxon>
        <taxon>Actinomycetota</taxon>
        <taxon>Actinomycetes</taxon>
        <taxon>Micromonosporales</taxon>
        <taxon>Micromonosporaceae</taxon>
    </lineage>
</organism>
<keyword evidence="2" id="KW-1185">Reference proteome</keyword>
<protein>
    <recommendedName>
        <fullName evidence="3">AraC-type arabinose-binding/dimerisation domain-containing protein</fullName>
    </recommendedName>
</protein>
<sequence length="95" mass="10507">MLIRLDDPPAVANVGVGVHGTTGLRDVFELPDLWQLHLYGYAAELTVGDTTHAIRPGRVSLIPPGARVEYRYRGRSEHLYAHFSAPGRARRAAYP</sequence>
<name>A0A6V8LIG7_9ACTN</name>
<dbReference type="EMBL" id="BLPG01000001">
    <property type="protein sequence ID" value="GFJ93946.1"/>
    <property type="molecule type" value="Genomic_DNA"/>
</dbReference>
<accession>A0A6V8LIG7</accession>
<reference evidence="1 2" key="2">
    <citation type="submission" date="2020-03" db="EMBL/GenBank/DDBJ databases">
        <authorList>
            <person name="Ichikawa N."/>
            <person name="Kimura A."/>
            <person name="Kitahashi Y."/>
            <person name="Uohara A."/>
        </authorList>
    </citation>
    <scope>NUCLEOTIDE SEQUENCE [LARGE SCALE GENOMIC DNA]</scope>
    <source>
        <strain evidence="1 2">NBRC 108638</strain>
    </source>
</reference>
<evidence type="ECO:0000313" key="1">
    <source>
        <dbReference type="EMBL" id="GFJ93946.1"/>
    </source>
</evidence>
<dbReference type="AlphaFoldDB" id="A0A6V8LIG7"/>